<organism evidence="1 2">
    <name type="scientific">Dyella caseinilytica</name>
    <dbReference type="NCBI Taxonomy" id="1849581"/>
    <lineage>
        <taxon>Bacteria</taxon>
        <taxon>Pseudomonadati</taxon>
        <taxon>Pseudomonadota</taxon>
        <taxon>Gammaproteobacteria</taxon>
        <taxon>Lysobacterales</taxon>
        <taxon>Rhodanobacteraceae</taxon>
        <taxon>Dyella</taxon>
    </lineage>
</organism>
<sequence length="280" mass="29803">MERMKLFHMCKVFWLLAWLFVILAATWAPQVARASNTSIGQMDPVCQSWPMPTGYVITSVQLSQPCNSAGTGYAYAVDLPSDGMTVCNNRAEPAPYVVTSLATSTKCAPLFDEGIIHSVTDGMSICGDALSPIPDAYIVTSASNTDKVTCNGASIYRVQSASAGAAMCSISARPSGYVVDHVNSSNQCIGFNSYTLKPVTEGVSACSFSRLPDGYVVTAGAQTPNCTDGDLHGDYWTFNQPYDGVVVCPFSPVPSGYYLTGTVNSNKCYGASFGYVLKQL</sequence>
<evidence type="ECO:0000313" key="1">
    <source>
        <dbReference type="EMBL" id="QRN54761.1"/>
    </source>
</evidence>
<proteinExistence type="predicted"/>
<accession>A0ABX7GWC4</accession>
<keyword evidence="2" id="KW-1185">Reference proteome</keyword>
<gene>
    <name evidence="1" type="ORF">ISN74_05240</name>
</gene>
<name>A0ABX7GWC4_9GAMM</name>
<protein>
    <submittedName>
        <fullName evidence="1">Uncharacterized protein</fullName>
    </submittedName>
</protein>
<dbReference type="Proteomes" id="UP000663181">
    <property type="component" value="Chromosome"/>
</dbReference>
<dbReference type="EMBL" id="CP064030">
    <property type="protein sequence ID" value="QRN54761.1"/>
    <property type="molecule type" value="Genomic_DNA"/>
</dbReference>
<reference evidence="1 2" key="1">
    <citation type="submission" date="2020-10" db="EMBL/GenBank/DDBJ databases">
        <title>Phylogeny of dyella-like bacteria.</title>
        <authorList>
            <person name="Fu J."/>
        </authorList>
    </citation>
    <scope>NUCLEOTIDE SEQUENCE [LARGE SCALE GENOMIC DNA]</scope>
    <source>
        <strain evidence="1 2">DHOB09</strain>
    </source>
</reference>
<evidence type="ECO:0000313" key="2">
    <source>
        <dbReference type="Proteomes" id="UP000663181"/>
    </source>
</evidence>
<dbReference type="RefSeq" id="WP_188798049.1">
    <property type="nucleotide sequence ID" value="NZ_BMIZ01000001.1"/>
</dbReference>